<keyword evidence="5" id="KW-1185">Reference proteome</keyword>
<feature type="domain" description="Acetyl xylan esterase" evidence="3">
    <location>
        <begin position="131"/>
        <end position="426"/>
    </location>
</feature>
<dbReference type="AlphaFoldDB" id="A0AA37VD76"/>
<organism evidence="4 5">
    <name type="scientific">Roseisolibacter agri</name>
    <dbReference type="NCBI Taxonomy" id="2014610"/>
    <lineage>
        <taxon>Bacteria</taxon>
        <taxon>Pseudomonadati</taxon>
        <taxon>Gemmatimonadota</taxon>
        <taxon>Gemmatimonadia</taxon>
        <taxon>Gemmatimonadales</taxon>
        <taxon>Gemmatimonadaceae</taxon>
        <taxon>Roseisolibacter</taxon>
    </lineage>
</organism>
<dbReference type="PANTHER" id="PTHR40111:SF1">
    <property type="entry name" value="CEPHALOSPORIN-C DEACETYLASE"/>
    <property type="match status" value="1"/>
</dbReference>
<dbReference type="GO" id="GO:0052689">
    <property type="term" value="F:carboxylic ester hydrolase activity"/>
    <property type="evidence" value="ECO:0007669"/>
    <property type="project" value="TreeGrafter"/>
</dbReference>
<evidence type="ECO:0000313" key="4">
    <source>
        <dbReference type="EMBL" id="GLC28558.1"/>
    </source>
</evidence>
<dbReference type="InterPro" id="IPR029058">
    <property type="entry name" value="AB_hydrolase_fold"/>
</dbReference>
<gene>
    <name evidence="4" type="ORF">rosag_50710</name>
</gene>
<reference evidence="4" key="1">
    <citation type="submission" date="2022-08" db="EMBL/GenBank/DDBJ databases">
        <title>Draft genome sequencing of Roseisolibacter agri AW1220.</title>
        <authorList>
            <person name="Tobiishi Y."/>
            <person name="Tonouchi A."/>
        </authorList>
    </citation>
    <scope>NUCLEOTIDE SEQUENCE</scope>
    <source>
        <strain evidence="4">AW1220</strain>
    </source>
</reference>
<proteinExistence type="predicted"/>
<dbReference type="Pfam" id="PF05448">
    <property type="entry name" value="AXE1"/>
    <property type="match status" value="1"/>
</dbReference>
<sequence length="436" mass="47741">MRPRLLVALALALPAAARAQVPAPPAGADTSVHLVVTLDRPDWKYALGDTARFRVSLVRAGRPIPGARVRVDLARERMPAMRRDTVDLSSGAATLRGALPEPGFLRATASIRLDSVTYTAMATAGFAPERLRPTTPMPADFEAFWRKAVADARRTPLAPVMTRLPERSTPEVDVYHVSFQNQRVGSRLYGMLSVPTKPGRYPAMLVVPGAGVRPYFPSVATARRGVVHLAIGIHGIPVDRDSLLYNELRATALQNYMRAGIEDRDLYYYKRVLVGVVRAGDFLMSLPQVDSTRYVVQGGSQGGALAIMAGVLDPRVKAIASSYPAMSDHFGYLHGRAGGWPHVFQDTVGMKAKPEKMETLKYYDTVNFARLLRVPGIYAWGYNDTTVPPTSSYAVYNVITAPKQVIIVPETGHYRVPAQSDPMDAWLLERLGVHAP</sequence>
<protein>
    <submittedName>
        <fullName evidence="4">Cephalosporin deacetylase</fullName>
    </submittedName>
</protein>
<evidence type="ECO:0000256" key="2">
    <source>
        <dbReference type="SAM" id="SignalP"/>
    </source>
</evidence>
<dbReference type="GO" id="GO:0005976">
    <property type="term" value="P:polysaccharide metabolic process"/>
    <property type="evidence" value="ECO:0007669"/>
    <property type="project" value="TreeGrafter"/>
</dbReference>
<feature type="active site" description="Charge relay system" evidence="1">
    <location>
        <position position="384"/>
    </location>
</feature>
<evidence type="ECO:0000256" key="1">
    <source>
        <dbReference type="PIRSR" id="PIRSR639069-1"/>
    </source>
</evidence>
<feature type="active site" description="Charge relay system" evidence="1">
    <location>
        <position position="413"/>
    </location>
</feature>
<dbReference type="EMBL" id="BRXS01000012">
    <property type="protein sequence ID" value="GLC28558.1"/>
    <property type="molecule type" value="Genomic_DNA"/>
</dbReference>
<name>A0AA37VD76_9BACT</name>
<dbReference type="Proteomes" id="UP001161325">
    <property type="component" value="Unassembled WGS sequence"/>
</dbReference>
<feature type="chain" id="PRO_5041460361" evidence="2">
    <location>
        <begin position="20"/>
        <end position="436"/>
    </location>
</feature>
<accession>A0AA37VD76</accession>
<evidence type="ECO:0000313" key="5">
    <source>
        <dbReference type="Proteomes" id="UP001161325"/>
    </source>
</evidence>
<dbReference type="RefSeq" id="WP_284352954.1">
    <property type="nucleotide sequence ID" value="NZ_BRXS01000012.1"/>
</dbReference>
<evidence type="ECO:0000259" key="3">
    <source>
        <dbReference type="Pfam" id="PF05448"/>
    </source>
</evidence>
<comment type="caution">
    <text evidence="4">The sequence shown here is derived from an EMBL/GenBank/DDBJ whole genome shotgun (WGS) entry which is preliminary data.</text>
</comment>
<feature type="active site" description="Nucleophile" evidence="1">
    <location>
        <position position="300"/>
    </location>
</feature>
<keyword evidence="2" id="KW-0732">Signal</keyword>
<dbReference type="InterPro" id="IPR039069">
    <property type="entry name" value="CE7"/>
</dbReference>
<dbReference type="PANTHER" id="PTHR40111">
    <property type="entry name" value="CEPHALOSPORIN-C DEACETYLASE"/>
    <property type="match status" value="1"/>
</dbReference>
<feature type="signal peptide" evidence="2">
    <location>
        <begin position="1"/>
        <end position="19"/>
    </location>
</feature>
<dbReference type="SUPFAM" id="SSF53474">
    <property type="entry name" value="alpha/beta-Hydrolases"/>
    <property type="match status" value="1"/>
</dbReference>
<dbReference type="Gene3D" id="3.40.50.1820">
    <property type="entry name" value="alpha/beta hydrolase"/>
    <property type="match status" value="1"/>
</dbReference>
<dbReference type="InterPro" id="IPR008391">
    <property type="entry name" value="AXE1_dom"/>
</dbReference>